<accession>A0A6N2N4Q9</accession>
<organism evidence="1">
    <name type="scientific">Salix viminalis</name>
    <name type="common">Common osier</name>
    <name type="synonym">Basket willow</name>
    <dbReference type="NCBI Taxonomy" id="40686"/>
    <lineage>
        <taxon>Eukaryota</taxon>
        <taxon>Viridiplantae</taxon>
        <taxon>Streptophyta</taxon>
        <taxon>Embryophyta</taxon>
        <taxon>Tracheophyta</taxon>
        <taxon>Spermatophyta</taxon>
        <taxon>Magnoliopsida</taxon>
        <taxon>eudicotyledons</taxon>
        <taxon>Gunneridae</taxon>
        <taxon>Pentapetalae</taxon>
        <taxon>rosids</taxon>
        <taxon>fabids</taxon>
        <taxon>Malpighiales</taxon>
        <taxon>Salicaceae</taxon>
        <taxon>Saliceae</taxon>
        <taxon>Salix</taxon>
    </lineage>
</organism>
<dbReference type="EMBL" id="CAADRP010001907">
    <property type="protein sequence ID" value="VFU55897.1"/>
    <property type="molecule type" value="Genomic_DNA"/>
</dbReference>
<evidence type="ECO:0000313" key="1">
    <source>
        <dbReference type="EMBL" id="VFU55897.1"/>
    </source>
</evidence>
<sequence length="71" mass="7991">MCNFFVWYSTVFRGHDALRWESENGSSMVLTNVFNFLVISSTLRVDATGVLDWISKGKKVKQNAGTDNFPG</sequence>
<dbReference type="AlphaFoldDB" id="A0A6N2N4Q9"/>
<proteinExistence type="predicted"/>
<protein>
    <submittedName>
        <fullName evidence="1">Uncharacterized protein</fullName>
    </submittedName>
</protein>
<reference evidence="1" key="1">
    <citation type="submission" date="2019-03" db="EMBL/GenBank/DDBJ databases">
        <authorList>
            <person name="Mank J."/>
            <person name="Almeida P."/>
        </authorList>
    </citation>
    <scope>NUCLEOTIDE SEQUENCE</scope>
    <source>
        <strain evidence="1">78183</strain>
    </source>
</reference>
<gene>
    <name evidence="1" type="ORF">SVIM_LOCUS399064</name>
</gene>
<name>A0A6N2N4Q9_SALVM</name>